<feature type="region of interest" description="Disordered" evidence="1">
    <location>
        <begin position="96"/>
        <end position="173"/>
    </location>
</feature>
<evidence type="ECO:0000313" key="3">
    <source>
        <dbReference type="EnsemblMetazoa" id="XP_050517603.1"/>
    </source>
</evidence>
<protein>
    <recommendedName>
        <fullName evidence="2">MADF domain-containing protein</fullName>
    </recommendedName>
</protein>
<sequence length="257" mass="30211">MSKTNSKKEQYELLIELIKSNRTIYDTSDVNYKSNIEKHKCWEKISEIIDMPIPECKKRWRSLRDQYHKKRKELGTGPTGVDTSWEYGTLLSFLSESEQERRETRTNQSTIQQTLPSPTQHFLEDDTQNTGQEEIEEDDIHESMQGNIQREMQKNTQKRAETPNPKRSRHNSTLELLNKRQDERSLVYKRILENHGPSQPSAIRKFLDSMADIVETFPPRDQADIRLKVCQLVTEREIQLSMLQSTSDSVDYNFSDI</sequence>
<dbReference type="GeneID" id="126892174"/>
<dbReference type="Pfam" id="PF10545">
    <property type="entry name" value="MADF_DNA_bdg"/>
    <property type="match status" value="1"/>
</dbReference>
<dbReference type="Proteomes" id="UP001652700">
    <property type="component" value="Unplaced"/>
</dbReference>
<accession>A0ABM5L588</accession>
<reference evidence="3" key="1">
    <citation type="submission" date="2025-05" db="UniProtKB">
        <authorList>
            <consortium name="EnsemblMetazoa"/>
        </authorList>
    </citation>
    <scope>IDENTIFICATION</scope>
</reference>
<dbReference type="SMART" id="SM00595">
    <property type="entry name" value="MADF"/>
    <property type="match status" value="1"/>
</dbReference>
<dbReference type="InterPro" id="IPR006578">
    <property type="entry name" value="MADF-dom"/>
</dbReference>
<proteinExistence type="predicted"/>
<dbReference type="PROSITE" id="PS51029">
    <property type="entry name" value="MADF"/>
    <property type="match status" value="1"/>
</dbReference>
<dbReference type="InterPro" id="IPR039353">
    <property type="entry name" value="TF_Adf1"/>
</dbReference>
<name>A0ABM5L588_DIAVI</name>
<organism evidence="3 4">
    <name type="scientific">Diabrotica virgifera virgifera</name>
    <name type="common">western corn rootworm</name>
    <dbReference type="NCBI Taxonomy" id="50390"/>
    <lineage>
        <taxon>Eukaryota</taxon>
        <taxon>Metazoa</taxon>
        <taxon>Ecdysozoa</taxon>
        <taxon>Arthropoda</taxon>
        <taxon>Hexapoda</taxon>
        <taxon>Insecta</taxon>
        <taxon>Pterygota</taxon>
        <taxon>Neoptera</taxon>
        <taxon>Endopterygota</taxon>
        <taxon>Coleoptera</taxon>
        <taxon>Polyphaga</taxon>
        <taxon>Cucujiformia</taxon>
        <taxon>Chrysomeloidea</taxon>
        <taxon>Chrysomelidae</taxon>
        <taxon>Galerucinae</taxon>
        <taxon>Diabroticina</taxon>
        <taxon>Diabroticites</taxon>
        <taxon>Diabrotica</taxon>
    </lineage>
</organism>
<feature type="compositionally biased region" description="Polar residues" evidence="1">
    <location>
        <begin position="111"/>
        <end position="120"/>
    </location>
</feature>
<keyword evidence="4" id="KW-1185">Reference proteome</keyword>
<feature type="domain" description="MADF" evidence="2">
    <location>
        <begin position="13"/>
        <end position="99"/>
    </location>
</feature>
<dbReference type="PANTHER" id="PTHR12243:SF60">
    <property type="entry name" value="SI:CH211-15D5.12-RELATED"/>
    <property type="match status" value="1"/>
</dbReference>
<evidence type="ECO:0000313" key="4">
    <source>
        <dbReference type="Proteomes" id="UP001652700"/>
    </source>
</evidence>
<evidence type="ECO:0000256" key="1">
    <source>
        <dbReference type="SAM" id="MobiDB-lite"/>
    </source>
</evidence>
<dbReference type="PANTHER" id="PTHR12243">
    <property type="entry name" value="MADF DOMAIN TRANSCRIPTION FACTOR"/>
    <property type="match status" value="1"/>
</dbReference>
<dbReference type="RefSeq" id="XP_050517603.1">
    <property type="nucleotide sequence ID" value="XM_050661646.1"/>
</dbReference>
<evidence type="ECO:0000259" key="2">
    <source>
        <dbReference type="PROSITE" id="PS51029"/>
    </source>
</evidence>
<dbReference type="EnsemblMetazoa" id="XM_050661646.1">
    <property type="protein sequence ID" value="XP_050517603.1"/>
    <property type="gene ID" value="LOC126892174"/>
</dbReference>